<reference evidence="2" key="1">
    <citation type="submission" date="2018-05" db="EMBL/GenBank/DDBJ databases">
        <authorList>
            <person name="Lanie J.A."/>
            <person name="Ng W.-L."/>
            <person name="Kazmierczak K.M."/>
            <person name="Andrzejewski T.M."/>
            <person name="Davidsen T.M."/>
            <person name="Wayne K.J."/>
            <person name="Tettelin H."/>
            <person name="Glass J.I."/>
            <person name="Rusch D."/>
            <person name="Podicherti R."/>
            <person name="Tsui H.-C.T."/>
            <person name="Winkler M.E."/>
        </authorList>
    </citation>
    <scope>NUCLEOTIDE SEQUENCE</scope>
</reference>
<evidence type="ECO:0000259" key="1">
    <source>
        <dbReference type="PROSITE" id="PS51903"/>
    </source>
</evidence>
<proteinExistence type="predicted"/>
<protein>
    <recommendedName>
        <fullName evidence="1">Clp R domain-containing protein</fullName>
    </recommendedName>
</protein>
<feature type="non-terminal residue" evidence="2">
    <location>
        <position position="119"/>
    </location>
</feature>
<dbReference type="InterPro" id="IPR036628">
    <property type="entry name" value="Clp_N_dom_sf"/>
</dbReference>
<gene>
    <name evidence="2" type="ORF">METZ01_LOCUS418596</name>
</gene>
<dbReference type="SUPFAM" id="SSF81923">
    <property type="entry name" value="Double Clp-N motif"/>
    <property type="match status" value="1"/>
</dbReference>
<sequence>MMPQGNNKFTERFKRVMQIAREEAARLQHDYIATEHLLLAFIRDGESTAAHMLGNLGIDLEELRQSIEEATVSQSGALTIGQVPFTPRAKQALEIAAHEANAMKAKNVGTEHLLLALVR</sequence>
<dbReference type="PANTHER" id="PTHR47016:SF5">
    <property type="entry name" value="CLP DOMAIN SUPERFAMILY PROTEIN"/>
    <property type="match status" value="1"/>
</dbReference>
<dbReference type="Pfam" id="PF02861">
    <property type="entry name" value="Clp_N"/>
    <property type="match status" value="1"/>
</dbReference>
<dbReference type="InterPro" id="IPR044217">
    <property type="entry name" value="CLPT1/2"/>
</dbReference>
<evidence type="ECO:0000313" key="2">
    <source>
        <dbReference type="EMBL" id="SVD65742.1"/>
    </source>
</evidence>
<dbReference type="PROSITE" id="PS51903">
    <property type="entry name" value="CLP_R"/>
    <property type="match status" value="1"/>
</dbReference>
<dbReference type="PANTHER" id="PTHR47016">
    <property type="entry name" value="ATP-DEPENDENT CLP PROTEASE ATP-BINDING SUBUNIT CLPT1, CHLOROPLASTIC"/>
    <property type="match status" value="1"/>
</dbReference>
<dbReference type="AlphaFoldDB" id="A0A382X3Q6"/>
<accession>A0A382X3Q6</accession>
<dbReference type="Gene3D" id="1.10.1780.10">
    <property type="entry name" value="Clp, N-terminal domain"/>
    <property type="match status" value="1"/>
</dbReference>
<dbReference type="InterPro" id="IPR004176">
    <property type="entry name" value="Clp_R_N"/>
</dbReference>
<dbReference type="EMBL" id="UINC01164739">
    <property type="protein sequence ID" value="SVD65742.1"/>
    <property type="molecule type" value="Genomic_DNA"/>
</dbReference>
<name>A0A382X3Q6_9ZZZZ</name>
<organism evidence="2">
    <name type="scientific">marine metagenome</name>
    <dbReference type="NCBI Taxonomy" id="408172"/>
    <lineage>
        <taxon>unclassified sequences</taxon>
        <taxon>metagenomes</taxon>
        <taxon>ecological metagenomes</taxon>
    </lineage>
</organism>
<feature type="domain" description="Clp R" evidence="1">
    <location>
        <begin position="6"/>
        <end position="119"/>
    </location>
</feature>